<organism evidence="15 16">
    <name type="scientific">Paramagnetospirillum marisnigri</name>
    <dbReference type="NCBI Taxonomy" id="1285242"/>
    <lineage>
        <taxon>Bacteria</taxon>
        <taxon>Pseudomonadati</taxon>
        <taxon>Pseudomonadota</taxon>
        <taxon>Alphaproteobacteria</taxon>
        <taxon>Rhodospirillales</taxon>
        <taxon>Magnetospirillaceae</taxon>
        <taxon>Paramagnetospirillum</taxon>
    </lineage>
</organism>
<dbReference type="Gene3D" id="2.40.170.20">
    <property type="entry name" value="TonB-dependent receptor, beta-barrel domain"/>
    <property type="match status" value="1"/>
</dbReference>
<reference evidence="15 16" key="1">
    <citation type="submission" date="2016-04" db="EMBL/GenBank/DDBJ databases">
        <title>Draft genome sequence of freshwater magnetotactic bacteria Magnetospirillum marisnigri SP-1 and Magnetospirillum moscoviense BB-1.</title>
        <authorList>
            <person name="Koziaeva V."/>
            <person name="Dziuba M.V."/>
            <person name="Ivanov T.M."/>
            <person name="Kuznetsov B."/>
            <person name="Grouzdev D.S."/>
        </authorList>
    </citation>
    <scope>NUCLEOTIDE SEQUENCE [LARGE SCALE GENOMIC DNA]</scope>
    <source>
        <strain evidence="15 16">SP-1</strain>
    </source>
</reference>
<keyword evidence="8 12" id="KW-0798">TonB box</keyword>
<keyword evidence="2 11" id="KW-0813">Transport</keyword>
<keyword evidence="16" id="KW-1185">Reference proteome</keyword>
<dbReference type="SUPFAM" id="SSF56935">
    <property type="entry name" value="Porins"/>
    <property type="match status" value="1"/>
</dbReference>
<dbReference type="PANTHER" id="PTHR32552">
    <property type="entry name" value="FERRICHROME IRON RECEPTOR-RELATED"/>
    <property type="match status" value="1"/>
</dbReference>
<dbReference type="EMBL" id="LWQT01000046">
    <property type="protein sequence ID" value="OAN51315.1"/>
    <property type="molecule type" value="Genomic_DNA"/>
</dbReference>
<dbReference type="GO" id="GO:0006826">
    <property type="term" value="P:iron ion transport"/>
    <property type="evidence" value="ECO:0007669"/>
    <property type="project" value="UniProtKB-KW"/>
</dbReference>
<keyword evidence="4" id="KW-0410">Iron transport</keyword>
<evidence type="ECO:0000256" key="5">
    <source>
        <dbReference type="ARBA" id="ARBA00022692"/>
    </source>
</evidence>
<evidence type="ECO:0000259" key="14">
    <source>
        <dbReference type="Pfam" id="PF07715"/>
    </source>
</evidence>
<keyword evidence="9 11" id="KW-0472">Membrane</keyword>
<evidence type="ECO:0000256" key="12">
    <source>
        <dbReference type="RuleBase" id="RU003357"/>
    </source>
</evidence>
<evidence type="ECO:0000313" key="15">
    <source>
        <dbReference type="EMBL" id="OAN51315.1"/>
    </source>
</evidence>
<comment type="subcellular location">
    <subcellularLocation>
        <location evidence="1 11">Cell outer membrane</location>
        <topology evidence="1 11">Multi-pass membrane protein</topology>
    </subcellularLocation>
</comment>
<protein>
    <recommendedName>
        <fullName evidence="17">TonB-dependent receptor</fullName>
    </recommendedName>
</protein>
<proteinExistence type="inferred from homology"/>
<feature type="domain" description="TonB-dependent receptor plug" evidence="14">
    <location>
        <begin position="25"/>
        <end position="132"/>
    </location>
</feature>
<evidence type="ECO:0000313" key="16">
    <source>
        <dbReference type="Proteomes" id="UP000078428"/>
    </source>
</evidence>
<evidence type="ECO:0000256" key="4">
    <source>
        <dbReference type="ARBA" id="ARBA00022496"/>
    </source>
</evidence>
<dbReference type="PANTHER" id="PTHR32552:SF81">
    <property type="entry name" value="TONB-DEPENDENT OUTER MEMBRANE RECEPTOR"/>
    <property type="match status" value="1"/>
</dbReference>
<dbReference type="Pfam" id="PF07715">
    <property type="entry name" value="Plug"/>
    <property type="match status" value="1"/>
</dbReference>
<evidence type="ECO:0000256" key="11">
    <source>
        <dbReference type="PROSITE-ProRule" id="PRU01360"/>
    </source>
</evidence>
<keyword evidence="6" id="KW-0408">Iron</keyword>
<feature type="domain" description="TonB-dependent receptor-like beta-barrel" evidence="13">
    <location>
        <begin position="198"/>
        <end position="639"/>
    </location>
</feature>
<dbReference type="InterPro" id="IPR012910">
    <property type="entry name" value="Plug_dom"/>
</dbReference>
<evidence type="ECO:0000256" key="6">
    <source>
        <dbReference type="ARBA" id="ARBA00023004"/>
    </source>
</evidence>
<comment type="similarity">
    <text evidence="11 12">Belongs to the TonB-dependent receptor family.</text>
</comment>
<keyword evidence="7" id="KW-0406">Ion transport</keyword>
<keyword evidence="3 11" id="KW-1134">Transmembrane beta strand</keyword>
<dbReference type="AlphaFoldDB" id="A0A178MSL1"/>
<dbReference type="InterPro" id="IPR036942">
    <property type="entry name" value="Beta-barrel_TonB_sf"/>
</dbReference>
<name>A0A178MSL1_9PROT</name>
<dbReference type="PROSITE" id="PS52016">
    <property type="entry name" value="TONB_DEPENDENT_REC_3"/>
    <property type="match status" value="1"/>
</dbReference>
<evidence type="ECO:0000256" key="9">
    <source>
        <dbReference type="ARBA" id="ARBA00023136"/>
    </source>
</evidence>
<dbReference type="InterPro" id="IPR039426">
    <property type="entry name" value="TonB-dep_rcpt-like"/>
</dbReference>
<dbReference type="STRING" id="1285242.A6A04_16190"/>
<evidence type="ECO:0000256" key="1">
    <source>
        <dbReference type="ARBA" id="ARBA00004571"/>
    </source>
</evidence>
<keyword evidence="10 11" id="KW-0998">Cell outer membrane</keyword>
<sequence>MIDIFGTSRNEVEAELQRRRERLGDVPISASLLGPNEMDLGGIRDTREAVAAVPGLNWTTDTGNERSNNITIRGIGANVIGGGVDPGVAMYIDDVFIGRMAGFGTDFVGLDRIEVLRGPQGSLYGKNAIGGAVKQHLAPPGMDNSAAARIDGGTYAYRRALAHANVAVIPDRLAARISVGALRQDGTVHDRSTGRDINDRDNWGTRLQMLARPNPDVEYQLNLDHAQDRATRTAIAGFDDALRYVTDATRPYDSHRDNSGITAKALWRTPGFDVASVTAVRHIGFGGEGSDFSGKDQWQWGQFDDHKQVSQEVRLSSNAAGDWRWQGGVFLYADDYHTRSYQELHSIAALFGKAYGYRETSVANERQWNAALFGEVEWTFVPTWRLTLGGRLSHENKWISYSHAPGATGAVLGVSQTVTTDRDYQNISPKMVLAHDLDPGVMAYVKVERGYKSGGFNDAFSKTSTLHFNPETAWNYEAGLKSTFLDDSVDLNLATYCTDWRHPQVQMANPTGTITGNSGSARILGGEAELAWRPAKGWEVSSGLGYMDARYLRYANHPTRDATGNRLPYSSRLTSVSAIQYQRFVTPWTKLFGRVEWQYRSSLYFDALNELRQPGYGIANLTVGAIGDGWRVDVWGKNLLDKAYRIGAADYGTALGGKVAGVGEPRMIGAGLSVEF</sequence>
<evidence type="ECO:0000256" key="10">
    <source>
        <dbReference type="ARBA" id="ARBA00023237"/>
    </source>
</evidence>
<evidence type="ECO:0000259" key="13">
    <source>
        <dbReference type="Pfam" id="PF00593"/>
    </source>
</evidence>
<accession>A0A178MSL1</accession>
<gene>
    <name evidence="15" type="ORF">A6A04_16190</name>
</gene>
<dbReference type="Pfam" id="PF00593">
    <property type="entry name" value="TonB_dep_Rec_b-barrel"/>
    <property type="match status" value="1"/>
</dbReference>
<dbReference type="Proteomes" id="UP000078428">
    <property type="component" value="Unassembled WGS sequence"/>
</dbReference>
<keyword evidence="5 11" id="KW-0812">Transmembrane</keyword>
<comment type="caution">
    <text evidence="15">The sequence shown here is derived from an EMBL/GenBank/DDBJ whole genome shotgun (WGS) entry which is preliminary data.</text>
</comment>
<evidence type="ECO:0000256" key="2">
    <source>
        <dbReference type="ARBA" id="ARBA00022448"/>
    </source>
</evidence>
<dbReference type="GO" id="GO:0009279">
    <property type="term" value="C:cell outer membrane"/>
    <property type="evidence" value="ECO:0007669"/>
    <property type="project" value="UniProtKB-SubCell"/>
</dbReference>
<evidence type="ECO:0008006" key="17">
    <source>
        <dbReference type="Google" id="ProtNLM"/>
    </source>
</evidence>
<evidence type="ECO:0000256" key="8">
    <source>
        <dbReference type="ARBA" id="ARBA00023077"/>
    </source>
</evidence>
<evidence type="ECO:0000256" key="3">
    <source>
        <dbReference type="ARBA" id="ARBA00022452"/>
    </source>
</evidence>
<evidence type="ECO:0000256" key="7">
    <source>
        <dbReference type="ARBA" id="ARBA00023065"/>
    </source>
</evidence>
<dbReference type="InterPro" id="IPR000531">
    <property type="entry name" value="Beta-barrel_TonB"/>
</dbReference>